<dbReference type="Gene3D" id="3.40.1610.10">
    <property type="entry name" value="CV3147-like domain"/>
    <property type="match status" value="1"/>
</dbReference>
<dbReference type="SUPFAM" id="SSF160991">
    <property type="entry name" value="CV3147-like"/>
    <property type="match status" value="1"/>
</dbReference>
<comment type="caution">
    <text evidence="4">The sequence shown here is derived from an EMBL/GenBank/DDBJ whole genome shotgun (WGS) entry which is preliminary data.</text>
</comment>
<evidence type="ECO:0000259" key="3">
    <source>
        <dbReference type="Pfam" id="PF20906"/>
    </source>
</evidence>
<dbReference type="InterPro" id="IPR048350">
    <property type="entry name" value="S-Me-THD-like_C"/>
</dbReference>
<feature type="domain" description="S-Me-THD N-terminal" evidence="2">
    <location>
        <begin position="7"/>
        <end position="160"/>
    </location>
</feature>
<dbReference type="RefSeq" id="WP_182849273.1">
    <property type="nucleotide sequence ID" value="NZ_BAAALP010000081.1"/>
</dbReference>
<dbReference type="InterPro" id="IPR010318">
    <property type="entry name" value="S-Me-THD_N"/>
</dbReference>
<evidence type="ECO:0000256" key="1">
    <source>
        <dbReference type="SAM" id="MobiDB-lite"/>
    </source>
</evidence>
<dbReference type="InterPro" id="IPR027479">
    <property type="entry name" value="S-Me-THD_N_sf"/>
</dbReference>
<proteinExistence type="predicted"/>
<protein>
    <recommendedName>
        <fullName evidence="6">DUF917 domain-containing protein</fullName>
    </recommendedName>
</protein>
<dbReference type="Gene3D" id="2.40.390.10">
    <property type="entry name" value="CV3147-like"/>
    <property type="match status" value="1"/>
</dbReference>
<feature type="domain" description="S-Me-THD-like C-terminal" evidence="3">
    <location>
        <begin position="166"/>
        <end position="344"/>
    </location>
</feature>
<reference evidence="4 5" key="1">
    <citation type="submission" date="2020-08" db="EMBL/GenBank/DDBJ databases">
        <title>Genomic Encyclopedia of Type Strains, Phase IV (KMG-IV): sequencing the most valuable type-strain genomes for metagenomic binning, comparative biology and taxonomic classification.</title>
        <authorList>
            <person name="Goeker M."/>
        </authorList>
    </citation>
    <scope>NUCLEOTIDE SEQUENCE [LARGE SCALE GENOMIC DNA]</scope>
    <source>
        <strain evidence="4 5">DSM 44197</strain>
    </source>
</reference>
<keyword evidence="5" id="KW-1185">Reference proteome</keyword>
<feature type="compositionally biased region" description="Gly residues" evidence="1">
    <location>
        <begin position="359"/>
        <end position="374"/>
    </location>
</feature>
<sequence>MELTAGDVADLAMGAQLFGSGGGGRTDAAERMVRRVLTHLGPLPVVAAADLPRDSSVACVGAVGSSTVMVERLPGAEEFVRAARSLERHVGSPLVAVQPLEIGGVNGLLGVAAAAWLGLPLVDGDAMGRAFPRLDQTVLQGRSPVVAAVSDPTGNTAILECLDGAALERVVRASLPALGAWAGLAMHHDTAARYARCSINGSVSRALTLGGLLRRAGSEPGGREAFLRSARAVSLFRGRVLEVRRDRSSERTGGVASVQHLVDPARTLRIEFADEYVLALDDGVDVARVPDIICGLDDRTWRPISVEELAVNEMIEVIRLPAPSRWDDPELRDRVGLETYGLADFGPDTGAADHTVDHTGGGADAPAGGRGVGE</sequence>
<dbReference type="EMBL" id="JACJIA010000024">
    <property type="protein sequence ID" value="MBA8957449.1"/>
    <property type="molecule type" value="Genomic_DNA"/>
</dbReference>
<dbReference type="Pfam" id="PF20906">
    <property type="entry name" value="S-Me-THD_C"/>
    <property type="match status" value="1"/>
</dbReference>
<dbReference type="Pfam" id="PF06032">
    <property type="entry name" value="S-Me-THD_N"/>
    <property type="match status" value="1"/>
</dbReference>
<evidence type="ECO:0000259" key="2">
    <source>
        <dbReference type="Pfam" id="PF06032"/>
    </source>
</evidence>
<feature type="region of interest" description="Disordered" evidence="1">
    <location>
        <begin position="348"/>
        <end position="374"/>
    </location>
</feature>
<accession>A0A7W3QS46</accession>
<dbReference type="AlphaFoldDB" id="A0A7W3QS46"/>
<gene>
    <name evidence="4" type="ORF">HNR61_009142</name>
</gene>
<evidence type="ECO:0000313" key="4">
    <source>
        <dbReference type="EMBL" id="MBA8957449.1"/>
    </source>
</evidence>
<dbReference type="InterPro" id="IPR024071">
    <property type="entry name" value="S-Me-THD_C_sf"/>
</dbReference>
<evidence type="ECO:0000313" key="5">
    <source>
        <dbReference type="Proteomes" id="UP000572680"/>
    </source>
</evidence>
<organism evidence="4 5">
    <name type="scientific">Actinomadura namibiensis</name>
    <dbReference type="NCBI Taxonomy" id="182080"/>
    <lineage>
        <taxon>Bacteria</taxon>
        <taxon>Bacillati</taxon>
        <taxon>Actinomycetota</taxon>
        <taxon>Actinomycetes</taxon>
        <taxon>Streptosporangiales</taxon>
        <taxon>Thermomonosporaceae</taxon>
        <taxon>Actinomadura</taxon>
    </lineage>
</organism>
<name>A0A7W3QS46_ACTNM</name>
<evidence type="ECO:0008006" key="6">
    <source>
        <dbReference type="Google" id="ProtNLM"/>
    </source>
</evidence>
<dbReference type="Proteomes" id="UP000572680">
    <property type="component" value="Unassembled WGS sequence"/>
</dbReference>